<dbReference type="Gene3D" id="1.10.10.1230">
    <property type="entry name" value="Penicillin-binding protein, N-terminal non-catalytic domain, head sub-domain"/>
    <property type="match status" value="1"/>
</dbReference>
<dbReference type="Gene3D" id="3.90.1310.10">
    <property type="entry name" value="Penicillin-binding protein 2a (Domain 2)"/>
    <property type="match status" value="1"/>
</dbReference>
<evidence type="ECO:0000256" key="7">
    <source>
        <dbReference type="ARBA" id="ARBA00022989"/>
    </source>
</evidence>
<feature type="transmembrane region" description="Helical" evidence="10">
    <location>
        <begin position="21"/>
        <end position="39"/>
    </location>
</feature>
<dbReference type="Pfam" id="PF00905">
    <property type="entry name" value="Transpeptidase"/>
    <property type="match status" value="1"/>
</dbReference>
<dbReference type="SUPFAM" id="SSF56519">
    <property type="entry name" value="Penicillin binding protein dimerisation domain"/>
    <property type="match status" value="1"/>
</dbReference>
<dbReference type="PANTHER" id="PTHR30627:SF2">
    <property type="entry name" value="PEPTIDOGLYCAN D,D-TRANSPEPTIDASE MRDA"/>
    <property type="match status" value="1"/>
</dbReference>
<accession>A0A3S9HCZ3</accession>
<dbReference type="InterPro" id="IPR050515">
    <property type="entry name" value="Beta-lactam/transpept"/>
</dbReference>
<evidence type="ECO:0000256" key="4">
    <source>
        <dbReference type="ARBA" id="ARBA00022692"/>
    </source>
</evidence>
<name>A0A3S9HCZ3_9LACT</name>
<keyword evidence="7 10" id="KW-1133">Transmembrane helix</keyword>
<evidence type="ECO:0000259" key="12">
    <source>
        <dbReference type="Pfam" id="PF03717"/>
    </source>
</evidence>
<dbReference type="PANTHER" id="PTHR30627">
    <property type="entry name" value="PEPTIDOGLYCAN D,D-TRANSPEPTIDASE"/>
    <property type="match status" value="1"/>
</dbReference>
<keyword evidence="3" id="KW-1003">Cell membrane</keyword>
<comment type="subcellular location">
    <subcellularLocation>
        <location evidence="1">Cell membrane</location>
        <topology evidence="1">Single-pass membrane protein</topology>
    </subcellularLocation>
</comment>
<dbReference type="Pfam" id="PF03717">
    <property type="entry name" value="PBP_dimer"/>
    <property type="match status" value="1"/>
</dbReference>
<dbReference type="SUPFAM" id="SSF56601">
    <property type="entry name" value="beta-lactamase/transpeptidase-like"/>
    <property type="match status" value="1"/>
</dbReference>
<evidence type="ECO:0000256" key="3">
    <source>
        <dbReference type="ARBA" id="ARBA00022475"/>
    </source>
</evidence>
<comment type="similarity">
    <text evidence="2">Belongs to the transpeptidase family.</text>
</comment>
<dbReference type="InterPro" id="IPR005311">
    <property type="entry name" value="PBP_dimer"/>
</dbReference>
<dbReference type="GO" id="GO:0008658">
    <property type="term" value="F:penicillin binding"/>
    <property type="evidence" value="ECO:0007669"/>
    <property type="project" value="InterPro"/>
</dbReference>
<dbReference type="GO" id="GO:0008360">
    <property type="term" value="P:regulation of cell shape"/>
    <property type="evidence" value="ECO:0007669"/>
    <property type="project" value="UniProtKB-KW"/>
</dbReference>
<keyword evidence="14" id="KW-1185">Reference proteome</keyword>
<dbReference type="RefSeq" id="WP_126111463.1">
    <property type="nucleotide sequence ID" value="NZ_CP034465.1"/>
</dbReference>
<keyword evidence="4 10" id="KW-0812">Transmembrane</keyword>
<dbReference type="Gene3D" id="3.40.710.10">
    <property type="entry name" value="DD-peptidase/beta-lactamase superfamily"/>
    <property type="match status" value="1"/>
</dbReference>
<keyword evidence="6" id="KW-0573">Peptidoglycan synthesis</keyword>
<evidence type="ECO:0000256" key="5">
    <source>
        <dbReference type="ARBA" id="ARBA00022960"/>
    </source>
</evidence>
<evidence type="ECO:0000256" key="6">
    <source>
        <dbReference type="ARBA" id="ARBA00022984"/>
    </source>
</evidence>
<reference evidence="14" key="1">
    <citation type="submission" date="2018-12" db="EMBL/GenBank/DDBJ databases">
        <title>Complete genome sequencing of Jeotgalibaca sp. H21T32.</title>
        <authorList>
            <person name="Bae J.-W."/>
            <person name="Lee S.-Y."/>
        </authorList>
    </citation>
    <scope>NUCLEOTIDE SEQUENCE [LARGE SCALE GENOMIC DNA]</scope>
    <source>
        <strain evidence="14">H21T32</strain>
    </source>
</reference>
<gene>
    <name evidence="13" type="ORF">EJN90_11725</name>
</gene>
<evidence type="ECO:0000256" key="1">
    <source>
        <dbReference type="ARBA" id="ARBA00004162"/>
    </source>
</evidence>
<keyword evidence="8 10" id="KW-0472">Membrane</keyword>
<feature type="domain" description="Penicillin-binding protein dimerisation" evidence="12">
    <location>
        <begin position="62"/>
        <end position="296"/>
    </location>
</feature>
<feature type="domain" description="Penicillin-binding protein transpeptidase" evidence="11">
    <location>
        <begin position="339"/>
        <end position="669"/>
    </location>
</feature>
<proteinExistence type="inferred from homology"/>
<keyword evidence="5" id="KW-0133">Cell shape</keyword>
<evidence type="ECO:0000256" key="9">
    <source>
        <dbReference type="ARBA" id="ARBA00023316"/>
    </source>
</evidence>
<evidence type="ECO:0000256" key="8">
    <source>
        <dbReference type="ARBA" id="ARBA00023136"/>
    </source>
</evidence>
<organism evidence="13 14">
    <name type="scientific">Jeotgalibaca ciconiae</name>
    <dbReference type="NCBI Taxonomy" id="2496265"/>
    <lineage>
        <taxon>Bacteria</taxon>
        <taxon>Bacillati</taxon>
        <taxon>Bacillota</taxon>
        <taxon>Bacilli</taxon>
        <taxon>Lactobacillales</taxon>
        <taxon>Carnobacteriaceae</taxon>
        <taxon>Jeotgalibaca</taxon>
    </lineage>
</organism>
<dbReference type="InterPro" id="IPR001460">
    <property type="entry name" value="PCN-bd_Tpept"/>
</dbReference>
<evidence type="ECO:0000313" key="13">
    <source>
        <dbReference type="EMBL" id="AZP05255.1"/>
    </source>
</evidence>
<sequence>MGKSNQKHKKKKSHIPFRLNLLFFIVFILFSAIIVRLGYLQIIRGDEFEAIVRRTETTIVTQNVPRGLIYDRNGNVLVGNEAQHAVIYTRGTDDTATNMAETAGKLAEILTVDAENLTERDLKDYWAATHREALLERMTEEEKLLSGDKVYEVELSKITEEDINFSDEEKQAVAIFKSMNSATALTTVNIKNVDVTDQELAMVSENISSLPGIDISKDWTRVYPHGDLLKTILGGVTSEKAGIPTNLVESYLAKGYARNDRVGNAYLEQQYETVLRGSKAQYETITNQDGETIKTTQSYVGKQGNNLLLTTDIEFQKKIEEIATNYLESGSDSWGDRIYIVAMDPNNGDIIGMTGKQIDKNTGEVSDNVHGVLNESFIIGSSMKGATVLAGYMDGVISETDNTMIDEPMKFEATNKIASLFNQSYNNQVPLSDILALEKSSNTYMAKIAMMMGGKYTYEYEEKIDMDMDLALAKLRTYYGQFGLGVRTGIDLPSESTGYLGEASDPGQVLFEAFGQYDNYTPLQLGQYIATIANGGTRYAPRLVKEIRGTNSDGSLGPVELVKEPKIMNQLNVSSEAIARVHQGMWQVMHSPTAASTRIFGADYAYRAAGKTGTGESFYQGSIKSLTNEESTNSTFVAFAPFENPEISIAVVIPYLLNDTSPSTVIAKEVLDAYFKD</sequence>
<evidence type="ECO:0000259" key="11">
    <source>
        <dbReference type="Pfam" id="PF00905"/>
    </source>
</evidence>
<dbReference type="GO" id="GO:0009252">
    <property type="term" value="P:peptidoglycan biosynthetic process"/>
    <property type="evidence" value="ECO:0007669"/>
    <property type="project" value="UniProtKB-KW"/>
</dbReference>
<dbReference type="GO" id="GO:0071555">
    <property type="term" value="P:cell wall organization"/>
    <property type="evidence" value="ECO:0007669"/>
    <property type="project" value="UniProtKB-KW"/>
</dbReference>
<evidence type="ECO:0000256" key="2">
    <source>
        <dbReference type="ARBA" id="ARBA00007171"/>
    </source>
</evidence>
<dbReference type="InterPro" id="IPR036138">
    <property type="entry name" value="PBP_dimer_sf"/>
</dbReference>
<dbReference type="OrthoDB" id="9770103at2"/>
<dbReference type="GO" id="GO:0005886">
    <property type="term" value="C:plasma membrane"/>
    <property type="evidence" value="ECO:0007669"/>
    <property type="project" value="UniProtKB-SubCell"/>
</dbReference>
<dbReference type="GO" id="GO:0071972">
    <property type="term" value="F:peptidoglycan L,D-transpeptidase activity"/>
    <property type="evidence" value="ECO:0007669"/>
    <property type="project" value="TreeGrafter"/>
</dbReference>
<dbReference type="KEGG" id="jeh:EJN90_11725"/>
<evidence type="ECO:0000256" key="10">
    <source>
        <dbReference type="SAM" id="Phobius"/>
    </source>
</evidence>
<evidence type="ECO:0000313" key="14">
    <source>
        <dbReference type="Proteomes" id="UP000273326"/>
    </source>
</evidence>
<dbReference type="EMBL" id="CP034465">
    <property type="protein sequence ID" value="AZP05255.1"/>
    <property type="molecule type" value="Genomic_DNA"/>
</dbReference>
<keyword evidence="9" id="KW-0961">Cell wall biogenesis/degradation</keyword>
<dbReference type="AlphaFoldDB" id="A0A3S9HCZ3"/>
<dbReference type="InterPro" id="IPR012338">
    <property type="entry name" value="Beta-lactam/transpept-like"/>
</dbReference>
<protein>
    <submittedName>
        <fullName evidence="13">Penicillin-binding protein 2</fullName>
    </submittedName>
</protein>
<dbReference type="Proteomes" id="UP000273326">
    <property type="component" value="Chromosome"/>
</dbReference>